<dbReference type="PROSITE" id="PS50878">
    <property type="entry name" value="RT_POL"/>
    <property type="match status" value="1"/>
</dbReference>
<protein>
    <recommendedName>
        <fullName evidence="1">Reverse transcriptase domain-containing protein</fullName>
    </recommendedName>
</protein>
<sequence>MEVLTLILLQFIDQDGRFSYHWRCGEVQLFQLGFADDLLLLSRADTSSIHIFKTGLMVFAELSGLHVNPQKSHLILSRSAFAHRDTLLPILGYQEGHLPLRYLGLPLLASRLSIADCKPILRKIDDRIKGWEGIMLSFAGRFQLIRSVLSSLQVYWPWHLFCLRQLSERLRSAFAPFFGRVVLVWGIQRFLGNRYVALFLKVV</sequence>
<proteinExistence type="predicted"/>
<evidence type="ECO:0000313" key="2">
    <source>
        <dbReference type="EMBL" id="KAL0455323.1"/>
    </source>
</evidence>
<dbReference type="PANTHER" id="PTHR33116:SF78">
    <property type="entry name" value="OS12G0587133 PROTEIN"/>
    <property type="match status" value="1"/>
</dbReference>
<evidence type="ECO:0000259" key="1">
    <source>
        <dbReference type="PROSITE" id="PS50878"/>
    </source>
</evidence>
<comment type="caution">
    <text evidence="2">The sequence shown here is derived from an EMBL/GenBank/DDBJ whole genome shotgun (WGS) entry which is preliminary data.</text>
</comment>
<dbReference type="PANTHER" id="PTHR33116">
    <property type="entry name" value="REVERSE TRANSCRIPTASE ZINC-BINDING DOMAIN-CONTAINING PROTEIN-RELATED-RELATED"/>
    <property type="match status" value="1"/>
</dbReference>
<dbReference type="InterPro" id="IPR000477">
    <property type="entry name" value="RT_dom"/>
</dbReference>
<reference evidence="2" key="1">
    <citation type="submission" date="2020-06" db="EMBL/GenBank/DDBJ databases">
        <authorList>
            <person name="Li T."/>
            <person name="Hu X."/>
            <person name="Zhang T."/>
            <person name="Song X."/>
            <person name="Zhang H."/>
            <person name="Dai N."/>
            <person name="Sheng W."/>
            <person name="Hou X."/>
            <person name="Wei L."/>
        </authorList>
    </citation>
    <scope>NUCLEOTIDE SEQUENCE</scope>
    <source>
        <strain evidence="2">KEN1</strain>
        <tissue evidence="2">Leaf</tissue>
    </source>
</reference>
<gene>
    <name evidence="2" type="ORF">Slati_0871500</name>
</gene>
<organism evidence="2">
    <name type="scientific">Sesamum latifolium</name>
    <dbReference type="NCBI Taxonomy" id="2727402"/>
    <lineage>
        <taxon>Eukaryota</taxon>
        <taxon>Viridiplantae</taxon>
        <taxon>Streptophyta</taxon>
        <taxon>Embryophyta</taxon>
        <taxon>Tracheophyta</taxon>
        <taxon>Spermatophyta</taxon>
        <taxon>Magnoliopsida</taxon>
        <taxon>eudicotyledons</taxon>
        <taxon>Gunneridae</taxon>
        <taxon>Pentapetalae</taxon>
        <taxon>asterids</taxon>
        <taxon>lamiids</taxon>
        <taxon>Lamiales</taxon>
        <taxon>Pedaliaceae</taxon>
        <taxon>Sesamum</taxon>
    </lineage>
</organism>
<dbReference type="AlphaFoldDB" id="A0AAW2XME6"/>
<reference evidence="2" key="2">
    <citation type="journal article" date="2024" name="Plant">
        <title>Genomic evolution and insights into agronomic trait innovations of Sesamum species.</title>
        <authorList>
            <person name="Miao H."/>
            <person name="Wang L."/>
            <person name="Qu L."/>
            <person name="Liu H."/>
            <person name="Sun Y."/>
            <person name="Le M."/>
            <person name="Wang Q."/>
            <person name="Wei S."/>
            <person name="Zheng Y."/>
            <person name="Lin W."/>
            <person name="Duan Y."/>
            <person name="Cao H."/>
            <person name="Xiong S."/>
            <person name="Wang X."/>
            <person name="Wei L."/>
            <person name="Li C."/>
            <person name="Ma Q."/>
            <person name="Ju M."/>
            <person name="Zhao R."/>
            <person name="Li G."/>
            <person name="Mu C."/>
            <person name="Tian Q."/>
            <person name="Mei H."/>
            <person name="Zhang T."/>
            <person name="Gao T."/>
            <person name="Zhang H."/>
        </authorList>
    </citation>
    <scope>NUCLEOTIDE SEQUENCE</scope>
    <source>
        <strain evidence="2">KEN1</strain>
    </source>
</reference>
<dbReference type="EMBL" id="JACGWN010000003">
    <property type="protein sequence ID" value="KAL0455323.1"/>
    <property type="molecule type" value="Genomic_DNA"/>
</dbReference>
<accession>A0AAW2XME6</accession>
<name>A0AAW2XME6_9LAMI</name>
<feature type="domain" description="Reverse transcriptase" evidence="1">
    <location>
        <begin position="1"/>
        <end position="107"/>
    </location>
</feature>